<dbReference type="InterPro" id="IPR057670">
    <property type="entry name" value="SH3_retrovirus"/>
</dbReference>
<accession>A0A8J6BSM4</accession>
<dbReference type="GO" id="GO:0008233">
    <property type="term" value="F:peptidase activity"/>
    <property type="evidence" value="ECO:0007669"/>
    <property type="project" value="UniProtKB-KW"/>
</dbReference>
<proteinExistence type="predicted"/>
<dbReference type="InterPro" id="IPR013103">
    <property type="entry name" value="RVT_2"/>
</dbReference>
<dbReference type="InterPro" id="IPR025724">
    <property type="entry name" value="GAG-pre-integrase_dom"/>
</dbReference>
<dbReference type="Pfam" id="PF22936">
    <property type="entry name" value="Pol_BBD"/>
    <property type="match status" value="1"/>
</dbReference>
<dbReference type="PANTHER" id="PTHR42648">
    <property type="entry name" value="TRANSPOSASE, PUTATIVE-RELATED"/>
    <property type="match status" value="1"/>
</dbReference>
<dbReference type="GO" id="GO:0015074">
    <property type="term" value="P:DNA integration"/>
    <property type="evidence" value="ECO:0007669"/>
    <property type="project" value="InterPro"/>
</dbReference>
<dbReference type="PANTHER" id="PTHR42648:SF25">
    <property type="entry name" value="RNA-DIRECTED DNA POLYMERASE"/>
    <property type="match status" value="1"/>
</dbReference>
<protein>
    <recommendedName>
        <fullName evidence="5">Integrase catalytic domain-containing protein</fullName>
    </recommendedName>
</protein>
<dbReference type="Pfam" id="PF07727">
    <property type="entry name" value="RVT_2"/>
    <property type="match status" value="1"/>
</dbReference>
<feature type="domain" description="Integrase catalytic" evidence="5">
    <location>
        <begin position="233"/>
        <end position="409"/>
    </location>
</feature>
<keyword evidence="2" id="KW-0479">Metal-binding</keyword>
<feature type="region of interest" description="Disordered" evidence="4">
    <location>
        <begin position="512"/>
        <end position="561"/>
    </location>
</feature>
<evidence type="ECO:0000256" key="3">
    <source>
        <dbReference type="ARBA" id="ARBA00022801"/>
    </source>
</evidence>
<evidence type="ECO:0000256" key="4">
    <source>
        <dbReference type="SAM" id="MobiDB-lite"/>
    </source>
</evidence>
<dbReference type="OrthoDB" id="783026at2759"/>
<dbReference type="Proteomes" id="UP000729402">
    <property type="component" value="Unassembled WGS sequence"/>
</dbReference>
<evidence type="ECO:0000256" key="2">
    <source>
        <dbReference type="ARBA" id="ARBA00022723"/>
    </source>
</evidence>
<evidence type="ECO:0000259" key="5">
    <source>
        <dbReference type="PROSITE" id="PS50994"/>
    </source>
</evidence>
<dbReference type="EMBL" id="JAAALK010000080">
    <property type="protein sequence ID" value="KAG8092126.1"/>
    <property type="molecule type" value="Genomic_DNA"/>
</dbReference>
<evidence type="ECO:0000313" key="7">
    <source>
        <dbReference type="Proteomes" id="UP000729402"/>
    </source>
</evidence>
<dbReference type="InterPro" id="IPR039537">
    <property type="entry name" value="Retrotran_Ty1/copia-like"/>
</dbReference>
<dbReference type="GO" id="GO:0046872">
    <property type="term" value="F:metal ion binding"/>
    <property type="evidence" value="ECO:0007669"/>
    <property type="project" value="UniProtKB-KW"/>
</dbReference>
<organism evidence="6 7">
    <name type="scientific">Zizania palustris</name>
    <name type="common">Northern wild rice</name>
    <dbReference type="NCBI Taxonomy" id="103762"/>
    <lineage>
        <taxon>Eukaryota</taxon>
        <taxon>Viridiplantae</taxon>
        <taxon>Streptophyta</taxon>
        <taxon>Embryophyta</taxon>
        <taxon>Tracheophyta</taxon>
        <taxon>Spermatophyta</taxon>
        <taxon>Magnoliopsida</taxon>
        <taxon>Liliopsida</taxon>
        <taxon>Poales</taxon>
        <taxon>Poaceae</taxon>
        <taxon>BOP clade</taxon>
        <taxon>Oryzoideae</taxon>
        <taxon>Oryzeae</taxon>
        <taxon>Zizaniinae</taxon>
        <taxon>Zizania</taxon>
    </lineage>
</organism>
<dbReference type="PROSITE" id="PS50994">
    <property type="entry name" value="INTEGRASE"/>
    <property type="match status" value="1"/>
</dbReference>
<keyword evidence="7" id="KW-1185">Reference proteome</keyword>
<evidence type="ECO:0000313" key="6">
    <source>
        <dbReference type="EMBL" id="KAG8092126.1"/>
    </source>
</evidence>
<reference evidence="6" key="1">
    <citation type="journal article" date="2021" name="bioRxiv">
        <title>Whole Genome Assembly and Annotation of Northern Wild Rice, Zizania palustris L., Supports a Whole Genome Duplication in the Zizania Genus.</title>
        <authorList>
            <person name="Haas M."/>
            <person name="Kono T."/>
            <person name="Macchietto M."/>
            <person name="Millas R."/>
            <person name="McGilp L."/>
            <person name="Shao M."/>
            <person name="Duquette J."/>
            <person name="Hirsch C.N."/>
            <person name="Kimball J."/>
        </authorList>
    </citation>
    <scope>NUCLEOTIDE SEQUENCE</scope>
    <source>
        <tissue evidence="6">Fresh leaf tissue</tissue>
    </source>
</reference>
<dbReference type="Pfam" id="PF00665">
    <property type="entry name" value="rve"/>
    <property type="match status" value="1"/>
</dbReference>
<evidence type="ECO:0000256" key="1">
    <source>
        <dbReference type="ARBA" id="ARBA00022670"/>
    </source>
</evidence>
<dbReference type="Pfam" id="PF25597">
    <property type="entry name" value="SH3_retrovirus"/>
    <property type="match status" value="1"/>
</dbReference>
<dbReference type="AlphaFoldDB" id="A0A8J6BSM4"/>
<feature type="region of interest" description="Disordered" evidence="4">
    <location>
        <begin position="1"/>
        <end position="32"/>
    </location>
</feature>
<comment type="caution">
    <text evidence="6">The sequence shown here is derived from an EMBL/GenBank/DDBJ whole genome shotgun (WGS) entry which is preliminary data.</text>
</comment>
<keyword evidence="3" id="KW-0378">Hydrolase</keyword>
<dbReference type="Pfam" id="PF13976">
    <property type="entry name" value="gag_pre-integrs"/>
    <property type="match status" value="1"/>
</dbReference>
<dbReference type="InterPro" id="IPR001584">
    <property type="entry name" value="Integrase_cat-core"/>
</dbReference>
<feature type="compositionally biased region" description="Low complexity" evidence="4">
    <location>
        <begin position="522"/>
        <end position="541"/>
    </location>
</feature>
<keyword evidence="1" id="KW-0645">Protease</keyword>
<dbReference type="CDD" id="cd09272">
    <property type="entry name" value="RNase_HI_RT_Ty1"/>
    <property type="match status" value="1"/>
</dbReference>
<dbReference type="InterPro" id="IPR054722">
    <property type="entry name" value="PolX-like_BBD"/>
</dbReference>
<feature type="compositionally biased region" description="Polar residues" evidence="4">
    <location>
        <begin position="1"/>
        <end position="19"/>
    </location>
</feature>
<dbReference type="GO" id="GO:0006508">
    <property type="term" value="P:proteolysis"/>
    <property type="evidence" value="ECO:0007669"/>
    <property type="project" value="UniProtKB-KW"/>
</dbReference>
<gene>
    <name evidence="6" type="ORF">GUJ93_ZPchr0012g18807</name>
</gene>
<sequence>MVAFATAQSEDSAQPAMTTSPKSPPHPSSLSGEIHFTEKKVLASFDSTTDRDPSRWILDTGASSHMTGARSAFASLDTGVTGSVRFGDGSTARIEGSGTVLLSCKNGEHRSLSDVYYLPRLTANILSVGQLDESSYEVLVKGDVMTIRDEEMRLLAKIPRSPGRLYVLNVTIARPVCLAARADEDAWTWHTRFGHINFTALRKMARDKLVRGLPQLNQVEQLCDSCLAGKQRRAPFPQKALGRSTEVLQLLHGDLCGPISPPTPSGNRYILLLVDDYSRYMWCALLPSKDEAAAAIKRIQAAAERKTGKKVLALRTDRGGEFTAANFTDYCAQLGLRRELTAPYTPQQNGVVERRNQSVVGTARCMLKGKGLPAVFWGEAVSTAVYLLNRSSSKSIGGKTPYELWTGNTPGVQHLRTFGSIAHVKVTAPNPKKLDDRSRRMIFVGYEAESKAYRVYEPSTRRVHISRDVIFDESAQWAWPTDHDGGDADFIIDEPAVDAPSMVTTEVTHTPSAGTVAGSAHASPATPQRTPTSTPSSAPHPVIEFASPPGADTSELLDADHDDEAPLRFRRIDNILGETEPPELAVRELEERLLLASDAEPTTFDEAAEHECWRNAMLDEMTSIEANDTWELVDASPRTKPIGLKWVFKTKKDATGVIIKHKARLVAKGYVQQQGVDFDEVFAPVARLESVRLLLAHAASEGWAVHHMDVKSAFLNGKLQEQVYVEQPPGFVLRGHENKILHLVKALYGLRQAPRAWYAELDSSLIELGFQRSASEHAMYLRGVGDHRLIVGVYVDDLVITGVNGDDITTFKEEMKAKFQMSDLGLLHYYLGLEVTQSQAGITICQGAYAAKILETAGLTGCSASHTPMEPRLKLSKQSAAPAVDPTKYRRIVGSLRYLVNSRPDLAYSVGYVSRFMENPTTEHLAAVKRVLRYVAGTLQFGCCYRRRKGAQLVGYSDSDLAGDVDTRKSTTGVIFFLGDNLVTWQAQKQRVVALSSCEAEYIAAATAACQGIWLTRLLAEIRGKEAGAFALKIDNQSAVALSRNPVFHDRSKHIDVKYHYIRECIEENRVQVQSVGTLEQLADICTKALGRERFCELRSKLGVCHVGKA</sequence>
<name>A0A8J6BSM4_ZIZPA</name>
<reference evidence="6" key="2">
    <citation type="submission" date="2021-02" db="EMBL/GenBank/DDBJ databases">
        <authorList>
            <person name="Kimball J.A."/>
            <person name="Haas M.W."/>
            <person name="Macchietto M."/>
            <person name="Kono T."/>
            <person name="Duquette J."/>
            <person name="Shao M."/>
        </authorList>
    </citation>
    <scope>NUCLEOTIDE SEQUENCE</scope>
    <source>
        <tissue evidence="6">Fresh leaf tissue</tissue>
    </source>
</reference>